<name>A0A9Q0H962_9MAGN</name>
<dbReference type="InterPro" id="IPR036318">
    <property type="entry name" value="FAD-bd_PCMH-like_sf"/>
</dbReference>
<organism evidence="3 4">
    <name type="scientific">Protea cynaroides</name>
    <dbReference type="NCBI Taxonomy" id="273540"/>
    <lineage>
        <taxon>Eukaryota</taxon>
        <taxon>Viridiplantae</taxon>
        <taxon>Streptophyta</taxon>
        <taxon>Embryophyta</taxon>
        <taxon>Tracheophyta</taxon>
        <taxon>Spermatophyta</taxon>
        <taxon>Magnoliopsida</taxon>
        <taxon>Proteales</taxon>
        <taxon>Proteaceae</taxon>
        <taxon>Protea</taxon>
    </lineage>
</organism>
<proteinExistence type="predicted"/>
<dbReference type="PANTHER" id="PTHR21071">
    <property type="entry name" value="UDP-N-ACETYLENOLPYRUVOYLGLUCOSAMINE REDUCTASE"/>
    <property type="match status" value="1"/>
</dbReference>
<accession>A0A9Q0H962</accession>
<dbReference type="EMBL" id="JAMYWD010000009">
    <property type="protein sequence ID" value="KAJ4959772.1"/>
    <property type="molecule type" value="Genomic_DNA"/>
</dbReference>
<evidence type="ECO:0000313" key="3">
    <source>
        <dbReference type="EMBL" id="KAJ4959772.1"/>
    </source>
</evidence>
<dbReference type="InterPro" id="IPR016169">
    <property type="entry name" value="FAD-bd_PCMH_sub2"/>
</dbReference>
<evidence type="ECO:0000313" key="4">
    <source>
        <dbReference type="Proteomes" id="UP001141806"/>
    </source>
</evidence>
<dbReference type="OrthoDB" id="66620at2759"/>
<comment type="caution">
    <text evidence="3">The sequence shown here is derived from an EMBL/GenBank/DDBJ whole genome shotgun (WGS) entry which is preliminary data.</text>
</comment>
<dbReference type="Pfam" id="PF01565">
    <property type="entry name" value="FAD_binding_4"/>
    <property type="match status" value="1"/>
</dbReference>
<dbReference type="Gene3D" id="3.30.465.10">
    <property type="match status" value="1"/>
</dbReference>
<dbReference type="GO" id="GO:0071555">
    <property type="term" value="P:cell wall organization"/>
    <property type="evidence" value="ECO:0007669"/>
    <property type="project" value="TreeGrafter"/>
</dbReference>
<gene>
    <name evidence="3" type="ORF">NE237_019682</name>
</gene>
<dbReference type="GO" id="GO:0005829">
    <property type="term" value="C:cytosol"/>
    <property type="evidence" value="ECO:0007669"/>
    <property type="project" value="TreeGrafter"/>
</dbReference>
<dbReference type="InterPro" id="IPR016167">
    <property type="entry name" value="FAD-bd_PCMH_sub1"/>
</dbReference>
<feature type="region of interest" description="Disordered" evidence="1">
    <location>
        <begin position="1"/>
        <end position="20"/>
    </location>
</feature>
<dbReference type="Gene3D" id="3.30.43.10">
    <property type="entry name" value="Uridine Diphospho-n-acetylenolpyruvylglucosamine Reductase, domain 2"/>
    <property type="match status" value="1"/>
</dbReference>
<protein>
    <recommendedName>
        <fullName evidence="2">FAD linked oxidase N-terminal domain-containing protein</fullName>
    </recommendedName>
</protein>
<dbReference type="Proteomes" id="UP001141806">
    <property type="component" value="Unassembled WGS sequence"/>
</dbReference>
<dbReference type="PANTHER" id="PTHR21071:SF4">
    <property type="entry name" value="UDP-N-ACETYLENOLPYRUVOYLGLUCOSAMINE REDUCTASE"/>
    <property type="match status" value="1"/>
</dbReference>
<keyword evidence="4" id="KW-1185">Reference proteome</keyword>
<dbReference type="GO" id="GO:0008762">
    <property type="term" value="F:UDP-N-acetylmuramate dehydrogenase activity"/>
    <property type="evidence" value="ECO:0007669"/>
    <property type="project" value="InterPro"/>
</dbReference>
<dbReference type="InterPro" id="IPR006094">
    <property type="entry name" value="Oxid_FAD_bind_N"/>
</dbReference>
<dbReference type="AlphaFoldDB" id="A0A9Q0H962"/>
<feature type="domain" description="FAD linked oxidase N-terminal" evidence="2">
    <location>
        <begin position="64"/>
        <end position="181"/>
    </location>
</feature>
<evidence type="ECO:0000256" key="1">
    <source>
        <dbReference type="SAM" id="MobiDB-lite"/>
    </source>
</evidence>
<reference evidence="3" key="1">
    <citation type="journal article" date="2023" name="Plant J.">
        <title>The genome of the king protea, Protea cynaroides.</title>
        <authorList>
            <person name="Chang J."/>
            <person name="Duong T.A."/>
            <person name="Schoeman C."/>
            <person name="Ma X."/>
            <person name="Roodt D."/>
            <person name="Barker N."/>
            <person name="Li Z."/>
            <person name="Van de Peer Y."/>
            <person name="Mizrachi E."/>
        </authorList>
    </citation>
    <scope>NUCLEOTIDE SEQUENCE</scope>
    <source>
        <tissue evidence="3">Young leaves</tissue>
    </source>
</reference>
<evidence type="ECO:0000259" key="2">
    <source>
        <dbReference type="Pfam" id="PF01565"/>
    </source>
</evidence>
<feature type="compositionally biased region" description="Low complexity" evidence="1">
    <location>
        <begin position="1"/>
        <end position="17"/>
    </location>
</feature>
<dbReference type="SUPFAM" id="SSF56176">
    <property type="entry name" value="FAD-binding/transporter-associated domain-like"/>
    <property type="match status" value="1"/>
</dbReference>
<dbReference type="InterPro" id="IPR003170">
    <property type="entry name" value="MurB"/>
</dbReference>
<sequence length="225" mass="24547">MLTKLETLSPSSSLSFPIPSPKLNREPSMVSRTKKGAPYLFLPSASKKLLRELSTLGIGGPSNYFVRVLNTSQLVSAIRYCYMHSIRFIIVGKGSNYLFDDLGFDGCVILSQIDYLERIEPGIYRAIVCCSGGFGGLEISGGIPGTVGGATYTNVGTNGQETAGTIYTVEIVTRDGRHQTLHRNDLRSGSVFQNLSGVEILTELMKRACALKGFYSVVYFKCVDF</sequence>
<dbReference type="GO" id="GO:0050660">
    <property type="term" value="F:flavin adenine dinucleotide binding"/>
    <property type="evidence" value="ECO:0007669"/>
    <property type="project" value="InterPro"/>
</dbReference>